<organism evidence="1 2">
    <name type="scientific">Araneus ventricosus</name>
    <name type="common">Orbweaver spider</name>
    <name type="synonym">Epeira ventricosa</name>
    <dbReference type="NCBI Taxonomy" id="182803"/>
    <lineage>
        <taxon>Eukaryota</taxon>
        <taxon>Metazoa</taxon>
        <taxon>Ecdysozoa</taxon>
        <taxon>Arthropoda</taxon>
        <taxon>Chelicerata</taxon>
        <taxon>Arachnida</taxon>
        <taxon>Araneae</taxon>
        <taxon>Araneomorphae</taxon>
        <taxon>Entelegynae</taxon>
        <taxon>Araneoidea</taxon>
        <taxon>Araneidae</taxon>
        <taxon>Araneus</taxon>
    </lineage>
</organism>
<dbReference type="EMBL" id="BGPR01002865">
    <property type="protein sequence ID" value="GBM80197.1"/>
    <property type="molecule type" value="Genomic_DNA"/>
</dbReference>
<sequence length="117" mass="13515">MWIQTYKHHSKMVNYSINSIDTGTSQRSLQAKEMAIRISLRSFHPLSLSVIDFSPTAHAFFLRVDHPDGLKAKKGFLRIRTVPAVIVVFEEGRGISLIFKRGTRTFPYFEVPLFQWC</sequence>
<gene>
    <name evidence="1" type="ORF">AVEN_141660_1</name>
</gene>
<comment type="caution">
    <text evidence="1">The sequence shown here is derived from an EMBL/GenBank/DDBJ whole genome shotgun (WGS) entry which is preliminary data.</text>
</comment>
<name>A0A4Y2IR15_ARAVE</name>
<dbReference type="AlphaFoldDB" id="A0A4Y2IR15"/>
<accession>A0A4Y2IR15</accession>
<dbReference type="Proteomes" id="UP000499080">
    <property type="component" value="Unassembled WGS sequence"/>
</dbReference>
<protein>
    <submittedName>
        <fullName evidence="1">Uncharacterized protein</fullName>
    </submittedName>
</protein>
<evidence type="ECO:0000313" key="2">
    <source>
        <dbReference type="Proteomes" id="UP000499080"/>
    </source>
</evidence>
<evidence type="ECO:0000313" key="1">
    <source>
        <dbReference type="EMBL" id="GBM80197.1"/>
    </source>
</evidence>
<keyword evidence="2" id="KW-1185">Reference proteome</keyword>
<proteinExistence type="predicted"/>
<reference evidence="1 2" key="1">
    <citation type="journal article" date="2019" name="Sci. Rep.">
        <title>Orb-weaving spider Araneus ventricosus genome elucidates the spidroin gene catalogue.</title>
        <authorList>
            <person name="Kono N."/>
            <person name="Nakamura H."/>
            <person name="Ohtoshi R."/>
            <person name="Moran D.A.P."/>
            <person name="Shinohara A."/>
            <person name="Yoshida Y."/>
            <person name="Fujiwara M."/>
            <person name="Mori M."/>
            <person name="Tomita M."/>
            <person name="Arakawa K."/>
        </authorList>
    </citation>
    <scope>NUCLEOTIDE SEQUENCE [LARGE SCALE GENOMIC DNA]</scope>
</reference>